<dbReference type="PANTHER" id="PTHR14649">
    <property type="entry name" value="ZINC FINGER C2HC DOMAIN-CONTAINING PROTEIN 1C"/>
    <property type="match status" value="1"/>
</dbReference>
<evidence type="ECO:0000313" key="9">
    <source>
        <dbReference type="EMBL" id="KAJ9589955.1"/>
    </source>
</evidence>
<accession>A0AAD7ZZS4</accession>
<feature type="region of interest" description="Disordered" evidence="7">
    <location>
        <begin position="554"/>
        <end position="577"/>
    </location>
</feature>
<feature type="compositionally biased region" description="Polar residues" evidence="7">
    <location>
        <begin position="84"/>
        <end position="97"/>
    </location>
</feature>
<reference evidence="9" key="1">
    <citation type="journal article" date="2023" name="IScience">
        <title>Live-bearing cockroach genome reveals convergent evolutionary mechanisms linked to viviparity in insects and beyond.</title>
        <authorList>
            <person name="Fouks B."/>
            <person name="Harrison M.C."/>
            <person name="Mikhailova A.A."/>
            <person name="Marchal E."/>
            <person name="English S."/>
            <person name="Carruthers M."/>
            <person name="Jennings E.C."/>
            <person name="Chiamaka E.L."/>
            <person name="Frigard R.A."/>
            <person name="Pippel M."/>
            <person name="Attardo G.M."/>
            <person name="Benoit J.B."/>
            <person name="Bornberg-Bauer E."/>
            <person name="Tobe S.S."/>
        </authorList>
    </citation>
    <scope>NUCLEOTIDE SEQUENCE</scope>
    <source>
        <tissue evidence="9">Testes</tissue>
    </source>
</reference>
<comment type="similarity">
    <text evidence="1">Belongs to the ZC2HC1 family.</text>
</comment>
<evidence type="ECO:0000256" key="5">
    <source>
        <dbReference type="ARBA" id="ARBA00023054"/>
    </source>
</evidence>
<protein>
    <recommendedName>
        <fullName evidence="8">C2HC/C3H-type domain-containing protein</fullName>
    </recommendedName>
</protein>
<evidence type="ECO:0000256" key="6">
    <source>
        <dbReference type="PROSITE-ProRule" id="PRU01371"/>
    </source>
</evidence>
<feature type="compositionally biased region" description="Low complexity" evidence="7">
    <location>
        <begin position="24"/>
        <end position="41"/>
    </location>
</feature>
<evidence type="ECO:0000256" key="4">
    <source>
        <dbReference type="ARBA" id="ARBA00022833"/>
    </source>
</evidence>
<keyword evidence="10" id="KW-1185">Reference proteome</keyword>
<sequence length="577" mass="64914">MQEKEQKLLRLYESQTQRAFQRVGRGSAGSSSSSVSSTSSSLGGGKVRQLFQERRHQQIRPNGKSNNIPTGWDRSYPLEPLENNAKQRLQPSKSTGNLKIPRGTSLERTYSNNTSNNQYQARTQARRSKSQVRTNNQQSFVVDLGSSFRKLNNSEQQLYHDEDDVDYSRNHYRDADNNRIYIEREDREEREEHLFNNRNFDDEDDDIENEDPPFQQLDDDDDEDFQGNSQAFQKLPNVGRVQMESKSADVNNRDRYKTYTANSNGIRNKKLEDKRTPVNSTVVKEPVRRREQDVPVKASPPRVSPAAKKPEAKVNAYSASKTAAQRTSTPSKPDSARQNSSDPPSWERKSTPRKTASDNTEQQMIQRIPAARPAARASTVSAQKSGKGSAPRTPGSRPGPPAVSTDLAECKICGRNFAKDRITVHESICSKTSQKKRKIFDPTKQRVKGTGAEQFLKKGKAPTVTSEMSSRIILCKGPSDQTIKKTNWRQKHEDFINSIRAAKEMKVYLAKGGKLSDLPPPPPSDYSDYVQCPHCSRRFNQQAAERHIPKCATYAFNKPKPSGGGAGRGRGAVPKKR</sequence>
<dbReference type="Proteomes" id="UP001233999">
    <property type="component" value="Unassembled WGS sequence"/>
</dbReference>
<dbReference type="PROSITE" id="PS52027">
    <property type="entry name" value="ZF_C2HC_C3H"/>
    <property type="match status" value="2"/>
</dbReference>
<dbReference type="GO" id="GO:0008270">
    <property type="term" value="F:zinc ion binding"/>
    <property type="evidence" value="ECO:0007669"/>
    <property type="project" value="UniProtKB-KW"/>
</dbReference>
<dbReference type="InterPro" id="IPR026104">
    <property type="entry name" value="ZNF_C2HC_dom_1C"/>
</dbReference>
<feature type="compositionally biased region" description="Polar residues" evidence="7">
    <location>
        <begin position="353"/>
        <end position="365"/>
    </location>
</feature>
<dbReference type="Pfam" id="PF13913">
    <property type="entry name" value="zf-C2HC_2"/>
    <property type="match status" value="2"/>
</dbReference>
<feature type="domain" description="C2HC/C3H-type" evidence="8">
    <location>
        <begin position="528"/>
        <end position="557"/>
    </location>
</feature>
<keyword evidence="4" id="KW-0862">Zinc</keyword>
<feature type="region of interest" description="Disordered" evidence="7">
    <location>
        <begin position="20"/>
        <end position="136"/>
    </location>
</feature>
<feature type="compositionally biased region" description="Polar residues" evidence="7">
    <location>
        <begin position="317"/>
        <end position="343"/>
    </location>
</feature>
<evidence type="ECO:0000256" key="1">
    <source>
        <dbReference type="ARBA" id="ARBA00010843"/>
    </source>
</evidence>
<feature type="region of interest" description="Disordered" evidence="7">
    <location>
        <begin position="188"/>
        <end position="405"/>
    </location>
</feature>
<dbReference type="Gene3D" id="3.30.160.60">
    <property type="entry name" value="Classic Zinc Finger"/>
    <property type="match status" value="1"/>
</dbReference>
<feature type="compositionally biased region" description="Acidic residues" evidence="7">
    <location>
        <begin position="201"/>
        <end position="225"/>
    </location>
</feature>
<evidence type="ECO:0000259" key="8">
    <source>
        <dbReference type="PROSITE" id="PS52027"/>
    </source>
</evidence>
<feature type="compositionally biased region" description="Polar residues" evidence="7">
    <location>
        <begin position="106"/>
        <end position="123"/>
    </location>
</feature>
<dbReference type="EMBL" id="JASPKZ010004581">
    <property type="protein sequence ID" value="KAJ9589955.1"/>
    <property type="molecule type" value="Genomic_DNA"/>
</dbReference>
<evidence type="ECO:0000313" key="10">
    <source>
        <dbReference type="Proteomes" id="UP001233999"/>
    </source>
</evidence>
<evidence type="ECO:0000256" key="2">
    <source>
        <dbReference type="ARBA" id="ARBA00022723"/>
    </source>
</evidence>
<organism evidence="9 10">
    <name type="scientific">Diploptera punctata</name>
    <name type="common">Pacific beetle cockroach</name>
    <dbReference type="NCBI Taxonomy" id="6984"/>
    <lineage>
        <taxon>Eukaryota</taxon>
        <taxon>Metazoa</taxon>
        <taxon>Ecdysozoa</taxon>
        <taxon>Arthropoda</taxon>
        <taxon>Hexapoda</taxon>
        <taxon>Insecta</taxon>
        <taxon>Pterygota</taxon>
        <taxon>Neoptera</taxon>
        <taxon>Polyneoptera</taxon>
        <taxon>Dictyoptera</taxon>
        <taxon>Blattodea</taxon>
        <taxon>Blaberoidea</taxon>
        <taxon>Blaberidae</taxon>
        <taxon>Diplopterinae</taxon>
        <taxon>Diploptera</taxon>
    </lineage>
</organism>
<feature type="compositionally biased region" description="Basic and acidic residues" evidence="7">
    <location>
        <begin position="285"/>
        <end position="294"/>
    </location>
</feature>
<feature type="compositionally biased region" description="Polar residues" evidence="7">
    <location>
        <begin position="59"/>
        <end position="69"/>
    </location>
</feature>
<dbReference type="PANTHER" id="PTHR14649:SF1">
    <property type="entry name" value="ZINC FINGER C2HC DOMAIN-CONTAINING PROTEIN 1C"/>
    <property type="match status" value="1"/>
</dbReference>
<dbReference type="AlphaFoldDB" id="A0AAD7ZZS4"/>
<proteinExistence type="inferred from homology"/>
<keyword evidence="5" id="KW-0175">Coiled coil</keyword>
<comment type="caution">
    <text evidence="9">The sequence shown here is derived from an EMBL/GenBank/DDBJ whole genome shotgun (WGS) entry which is preliminary data.</text>
</comment>
<keyword evidence="3 6" id="KW-0863">Zinc-finger</keyword>
<gene>
    <name evidence="9" type="ORF">L9F63_016939</name>
</gene>
<dbReference type="InterPro" id="IPR049899">
    <property type="entry name" value="Znf_C2HC_C3H"/>
</dbReference>
<keyword evidence="2" id="KW-0479">Metal-binding</keyword>
<reference evidence="9" key="2">
    <citation type="submission" date="2023-05" db="EMBL/GenBank/DDBJ databases">
        <authorList>
            <person name="Fouks B."/>
        </authorList>
    </citation>
    <scope>NUCLEOTIDE SEQUENCE</scope>
    <source>
        <strain evidence="9">Stay&amp;Tobe</strain>
        <tissue evidence="9">Testes</tissue>
    </source>
</reference>
<evidence type="ECO:0000256" key="7">
    <source>
        <dbReference type="SAM" id="MobiDB-lite"/>
    </source>
</evidence>
<name>A0AAD7ZZS4_DIPPU</name>
<evidence type="ECO:0000256" key="3">
    <source>
        <dbReference type="ARBA" id="ARBA00022771"/>
    </source>
</evidence>
<feature type="domain" description="C2HC/C3H-type" evidence="8">
    <location>
        <begin position="406"/>
        <end position="435"/>
    </location>
</feature>